<dbReference type="RefSeq" id="WP_092048724.1">
    <property type="nucleotide sequence ID" value="NZ_FNZF01000001.1"/>
</dbReference>
<organism evidence="2 3">
    <name type="scientific">Bhargavaea ginsengi</name>
    <dbReference type="NCBI Taxonomy" id="426757"/>
    <lineage>
        <taxon>Bacteria</taxon>
        <taxon>Bacillati</taxon>
        <taxon>Bacillota</taxon>
        <taxon>Bacilli</taxon>
        <taxon>Bacillales</taxon>
        <taxon>Caryophanaceae</taxon>
        <taxon>Bhargavaea</taxon>
    </lineage>
</organism>
<keyword evidence="1" id="KW-0472">Membrane</keyword>
<dbReference type="AlphaFoldDB" id="A0A1H6SCE3"/>
<dbReference type="Proteomes" id="UP000199200">
    <property type="component" value="Unassembled WGS sequence"/>
</dbReference>
<evidence type="ECO:0008006" key="4">
    <source>
        <dbReference type="Google" id="ProtNLM"/>
    </source>
</evidence>
<keyword evidence="1" id="KW-0812">Transmembrane</keyword>
<keyword evidence="3" id="KW-1185">Reference proteome</keyword>
<protein>
    <recommendedName>
        <fullName evidence="4">DUF2768 domain-containing protein</fullName>
    </recommendedName>
</protein>
<feature type="transmembrane region" description="Helical" evidence="1">
    <location>
        <begin position="6"/>
        <end position="26"/>
    </location>
</feature>
<feature type="transmembrane region" description="Helical" evidence="1">
    <location>
        <begin position="38"/>
        <end position="60"/>
    </location>
</feature>
<reference evidence="3" key="1">
    <citation type="submission" date="2016-10" db="EMBL/GenBank/DDBJ databases">
        <authorList>
            <person name="Varghese N."/>
            <person name="Submissions S."/>
        </authorList>
    </citation>
    <scope>NUCLEOTIDE SEQUENCE [LARGE SCALE GENOMIC DNA]</scope>
    <source>
        <strain evidence="3">CGMCC 1.6763</strain>
    </source>
</reference>
<dbReference type="STRING" id="426757.SAMN04488127_0095"/>
<dbReference type="Pfam" id="PF10966">
    <property type="entry name" value="DUF2768"/>
    <property type="match status" value="1"/>
</dbReference>
<dbReference type="OrthoDB" id="2476435at2"/>
<evidence type="ECO:0000256" key="1">
    <source>
        <dbReference type="SAM" id="Phobius"/>
    </source>
</evidence>
<proteinExistence type="predicted"/>
<evidence type="ECO:0000313" key="2">
    <source>
        <dbReference type="EMBL" id="SEI65539.1"/>
    </source>
</evidence>
<gene>
    <name evidence="2" type="ORF">SAMN04488127_0095</name>
</gene>
<sequence length="66" mass="7423">MSSLDKMWLSFYAIGAMFVCILLVTISRNKIKNKLLKFVFSATAFLLLLFGFFSMVYLVFNGPTGG</sequence>
<evidence type="ECO:0000313" key="3">
    <source>
        <dbReference type="Proteomes" id="UP000199200"/>
    </source>
</evidence>
<name>A0A1H6SCE3_9BACL</name>
<dbReference type="EMBL" id="FNZF01000001">
    <property type="protein sequence ID" value="SEI65539.1"/>
    <property type="molecule type" value="Genomic_DNA"/>
</dbReference>
<keyword evidence="1" id="KW-1133">Transmembrane helix</keyword>
<dbReference type="InterPro" id="IPR020076">
    <property type="entry name" value="DUF2768"/>
</dbReference>
<accession>A0A1H6SCE3</accession>